<evidence type="ECO:0000256" key="1">
    <source>
        <dbReference type="ARBA" id="ARBA00001973"/>
    </source>
</evidence>
<comment type="caution">
    <text evidence="18">The sequence shown here is derived from an EMBL/GenBank/DDBJ whole genome shotgun (WGS) entry which is preliminary data.</text>
</comment>
<dbReference type="EMBL" id="ML986689">
    <property type="protein sequence ID" value="KAF2260116.1"/>
    <property type="molecule type" value="Genomic_DNA"/>
</dbReference>
<comment type="cofactor">
    <cofactor evidence="1">
        <name>Cu(2+)</name>
        <dbReference type="ChEBI" id="CHEBI:29036"/>
    </cofactor>
</comment>
<keyword evidence="12" id="KW-0624">Polysaccharide degradation</keyword>
<proteinExistence type="inferred from homology"/>
<evidence type="ECO:0000256" key="4">
    <source>
        <dbReference type="ARBA" id="ARBA00022723"/>
    </source>
</evidence>
<evidence type="ECO:0000256" key="13">
    <source>
        <dbReference type="ARBA" id="ARBA00044502"/>
    </source>
</evidence>
<sequence length="255" mass="28133">MKSLLYSPIAFLILKGVDAHYLFGRLIANNVITPQFEYVREIAPVYSGVDTTRTYPFYDVLSPDFRCNRNATTTGSKTKTVTVAAGSEIGFHVGDLSVSGGPASLRIFHVGPGSIWLSKAPGALETYEGDGDWFKIASVTSKPGGNYYDWYLYDMTSWNVTIPSTTPPGQYLLRIEHIYPRPDKRERPDQPLVPDTQFFISCAQIEITGEGGGTPGPLVRIPGVYQLHQADVFFDSSGMFDVTKYVAPYPPVWAG</sequence>
<dbReference type="Pfam" id="PF03443">
    <property type="entry name" value="AA9"/>
    <property type="match status" value="1"/>
</dbReference>
<gene>
    <name evidence="18" type="ORF">CC78DRAFT_590702</name>
</gene>
<accession>A0A9P4K0Z5</accession>
<keyword evidence="7" id="KW-0560">Oxidoreductase</keyword>
<comment type="subcellular location">
    <subcellularLocation>
        <location evidence="2">Secreted</location>
    </subcellularLocation>
</comment>
<evidence type="ECO:0000313" key="18">
    <source>
        <dbReference type="EMBL" id="KAF2260116.1"/>
    </source>
</evidence>
<comment type="similarity">
    <text evidence="13">Belongs to the polysaccharide monooxygenase AA9 family.</text>
</comment>
<evidence type="ECO:0000256" key="6">
    <source>
        <dbReference type="ARBA" id="ARBA00023001"/>
    </source>
</evidence>
<dbReference type="OrthoDB" id="6038816at2759"/>
<evidence type="ECO:0000256" key="3">
    <source>
        <dbReference type="ARBA" id="ARBA00022525"/>
    </source>
</evidence>
<evidence type="ECO:0000256" key="2">
    <source>
        <dbReference type="ARBA" id="ARBA00004613"/>
    </source>
</evidence>
<keyword evidence="10" id="KW-1015">Disulfide bond</keyword>
<evidence type="ECO:0000256" key="16">
    <source>
        <dbReference type="SAM" id="SignalP"/>
    </source>
</evidence>
<feature type="signal peptide" evidence="16">
    <location>
        <begin position="1"/>
        <end position="19"/>
    </location>
</feature>
<keyword evidence="6" id="KW-0136">Cellulose degradation</keyword>
<dbReference type="AlphaFoldDB" id="A0A9P4K0Z5"/>
<evidence type="ECO:0000256" key="10">
    <source>
        <dbReference type="ARBA" id="ARBA00023157"/>
    </source>
</evidence>
<dbReference type="PANTHER" id="PTHR33353:SF10">
    <property type="entry name" value="ENDO-BETA-1,4-GLUCANASE D"/>
    <property type="match status" value="1"/>
</dbReference>
<reference evidence="19" key="1">
    <citation type="journal article" date="2020" name="Stud. Mycol.">
        <title>101 Dothideomycetes genomes: A test case for predicting lifestyles and emergence of pathogens.</title>
        <authorList>
            <person name="Haridas S."/>
            <person name="Albert R."/>
            <person name="Binder M."/>
            <person name="Bloem J."/>
            <person name="LaButti K."/>
            <person name="Salamov A."/>
            <person name="Andreopoulos B."/>
            <person name="Baker S."/>
            <person name="Barry K."/>
            <person name="Bills G."/>
            <person name="Bluhm B."/>
            <person name="Cannon C."/>
            <person name="Castanera R."/>
            <person name="Culley D."/>
            <person name="Daum C."/>
            <person name="Ezra D."/>
            <person name="Gonzalez J."/>
            <person name="Henrissat B."/>
            <person name="Kuo A."/>
            <person name="Liang C."/>
            <person name="Lipzen A."/>
            <person name="Lutzoni F."/>
            <person name="Magnuson J."/>
            <person name="Mondo S."/>
            <person name="Nolan M."/>
            <person name="Ohm R."/>
            <person name="Pangilinan J."/>
            <person name="Park H.-J."/>
            <person name="Ramirez L."/>
            <person name="Alfaro M."/>
            <person name="Sun H."/>
            <person name="Tritt A."/>
            <person name="Yoshinaga Y."/>
            <person name="Zwiers L.-H."/>
            <person name="Turgeon B."/>
            <person name="Goodwin S."/>
            <person name="Spatafora J."/>
            <person name="Crous P."/>
            <person name="Grigoriev I."/>
        </authorList>
    </citation>
    <scope>NUCLEOTIDE SEQUENCE [LARGE SCALE GENOMIC DNA]</scope>
    <source>
        <strain evidence="19">CBS 304.66</strain>
    </source>
</reference>
<dbReference type="GO" id="GO:0046872">
    <property type="term" value="F:metal ion binding"/>
    <property type="evidence" value="ECO:0007669"/>
    <property type="project" value="UniProtKB-KW"/>
</dbReference>
<dbReference type="Gene3D" id="2.70.50.70">
    <property type="match status" value="1"/>
</dbReference>
<dbReference type="GO" id="GO:0004497">
    <property type="term" value="F:monooxygenase activity"/>
    <property type="evidence" value="ECO:0007669"/>
    <property type="project" value="UniProtKB-KW"/>
</dbReference>
<evidence type="ECO:0000256" key="7">
    <source>
        <dbReference type="ARBA" id="ARBA00023002"/>
    </source>
</evidence>
<evidence type="ECO:0000256" key="5">
    <source>
        <dbReference type="ARBA" id="ARBA00022729"/>
    </source>
</evidence>
<dbReference type="PANTHER" id="PTHR33353">
    <property type="entry name" value="PUTATIVE (AFU_ORTHOLOGUE AFUA_1G12560)-RELATED"/>
    <property type="match status" value="1"/>
</dbReference>
<evidence type="ECO:0000256" key="12">
    <source>
        <dbReference type="ARBA" id="ARBA00023326"/>
    </source>
</evidence>
<dbReference type="InterPro" id="IPR049892">
    <property type="entry name" value="AA9"/>
</dbReference>
<feature type="domain" description="Auxiliary Activity family 9 catalytic" evidence="17">
    <location>
        <begin position="20"/>
        <end position="236"/>
    </location>
</feature>
<dbReference type="EC" id="1.14.99.56" evidence="15"/>
<evidence type="ECO:0000259" key="17">
    <source>
        <dbReference type="Pfam" id="PF03443"/>
    </source>
</evidence>
<keyword evidence="11" id="KW-0119">Carbohydrate metabolism</keyword>
<evidence type="ECO:0000256" key="14">
    <source>
        <dbReference type="ARBA" id="ARBA00045077"/>
    </source>
</evidence>
<comment type="catalytic activity">
    <reaction evidence="14">
        <text>[(1-&gt;4)-beta-D-glucosyl]n+m + reduced acceptor + O2 = 4-dehydro-beta-D-glucosyl-[(1-&gt;4)-beta-D-glucosyl]n-1 + [(1-&gt;4)-beta-D-glucosyl]m + acceptor + H2O.</text>
        <dbReference type="EC" id="1.14.99.56"/>
    </reaction>
</comment>
<keyword evidence="8" id="KW-0186">Copper</keyword>
<keyword evidence="5 16" id="KW-0732">Signal</keyword>
<dbReference type="GO" id="GO:0030245">
    <property type="term" value="P:cellulose catabolic process"/>
    <property type="evidence" value="ECO:0007669"/>
    <property type="project" value="UniProtKB-KW"/>
</dbReference>
<evidence type="ECO:0000256" key="9">
    <source>
        <dbReference type="ARBA" id="ARBA00023033"/>
    </source>
</evidence>
<organism evidence="18 19">
    <name type="scientific">Lojkania enalia</name>
    <dbReference type="NCBI Taxonomy" id="147567"/>
    <lineage>
        <taxon>Eukaryota</taxon>
        <taxon>Fungi</taxon>
        <taxon>Dikarya</taxon>
        <taxon>Ascomycota</taxon>
        <taxon>Pezizomycotina</taxon>
        <taxon>Dothideomycetes</taxon>
        <taxon>Pleosporomycetidae</taxon>
        <taxon>Pleosporales</taxon>
        <taxon>Pleosporales incertae sedis</taxon>
        <taxon>Lojkania</taxon>
    </lineage>
</organism>
<evidence type="ECO:0000256" key="15">
    <source>
        <dbReference type="ARBA" id="ARBA00047174"/>
    </source>
</evidence>
<evidence type="ECO:0000313" key="19">
    <source>
        <dbReference type="Proteomes" id="UP000800093"/>
    </source>
</evidence>
<protein>
    <recommendedName>
        <fullName evidence="15">lytic cellulose monooxygenase (C4-dehydrogenating)</fullName>
        <ecNumber evidence="15">1.14.99.56</ecNumber>
    </recommendedName>
</protein>
<name>A0A9P4K0Z5_9PLEO</name>
<keyword evidence="19" id="KW-1185">Reference proteome</keyword>
<feature type="chain" id="PRO_5040447553" description="lytic cellulose monooxygenase (C4-dehydrogenating)" evidence="16">
    <location>
        <begin position="20"/>
        <end position="255"/>
    </location>
</feature>
<dbReference type="InterPro" id="IPR005103">
    <property type="entry name" value="AA9_LPMO"/>
</dbReference>
<dbReference type="GO" id="GO:0005576">
    <property type="term" value="C:extracellular region"/>
    <property type="evidence" value="ECO:0007669"/>
    <property type="project" value="UniProtKB-SubCell"/>
</dbReference>
<evidence type="ECO:0000256" key="11">
    <source>
        <dbReference type="ARBA" id="ARBA00023277"/>
    </source>
</evidence>
<keyword evidence="4" id="KW-0479">Metal-binding</keyword>
<keyword evidence="3" id="KW-0964">Secreted</keyword>
<keyword evidence="9" id="KW-0503">Monooxygenase</keyword>
<evidence type="ECO:0000256" key="8">
    <source>
        <dbReference type="ARBA" id="ARBA00023008"/>
    </source>
</evidence>
<dbReference type="Proteomes" id="UP000800093">
    <property type="component" value="Unassembled WGS sequence"/>
</dbReference>